<dbReference type="PANTHER" id="PTHR40202:SF1">
    <property type="entry name" value="HD DOMAIN-CONTAINING PROTEIN"/>
    <property type="match status" value="1"/>
</dbReference>
<evidence type="ECO:0000313" key="3">
    <source>
        <dbReference type="Proteomes" id="UP000606935"/>
    </source>
</evidence>
<organism evidence="2 3">
    <name type="scientific">Bowmanella pacifica</name>
    <dbReference type="NCBI Taxonomy" id="502051"/>
    <lineage>
        <taxon>Bacteria</taxon>
        <taxon>Pseudomonadati</taxon>
        <taxon>Pseudomonadota</taxon>
        <taxon>Gammaproteobacteria</taxon>
        <taxon>Alteromonadales</taxon>
        <taxon>Alteromonadaceae</taxon>
        <taxon>Bowmanella</taxon>
    </lineage>
</organism>
<name>A0A917YUP7_9ALTE</name>
<dbReference type="CDD" id="cd00077">
    <property type="entry name" value="HDc"/>
    <property type="match status" value="1"/>
</dbReference>
<protein>
    <submittedName>
        <fullName evidence="2">Phosphodiesterase</fullName>
    </submittedName>
</protein>
<feature type="domain" description="HD" evidence="1">
    <location>
        <begin position="35"/>
        <end position="108"/>
    </location>
</feature>
<accession>A0A917YUP7</accession>
<dbReference type="InterPro" id="IPR003607">
    <property type="entry name" value="HD/PDEase_dom"/>
</dbReference>
<dbReference type="Gene3D" id="1.10.3210.10">
    <property type="entry name" value="Hypothetical protein af1432"/>
    <property type="match status" value="1"/>
</dbReference>
<gene>
    <name evidence="2" type="ORF">GCM10010982_06600</name>
</gene>
<reference evidence="2" key="1">
    <citation type="journal article" date="2014" name="Int. J. Syst. Evol. Microbiol.">
        <title>Complete genome sequence of Corynebacterium casei LMG S-19264T (=DSM 44701T), isolated from a smear-ripened cheese.</title>
        <authorList>
            <consortium name="US DOE Joint Genome Institute (JGI-PGF)"/>
            <person name="Walter F."/>
            <person name="Albersmeier A."/>
            <person name="Kalinowski J."/>
            <person name="Ruckert C."/>
        </authorList>
    </citation>
    <scope>NUCLEOTIDE SEQUENCE</scope>
    <source>
        <strain evidence="2">CGMCC 1.7086</strain>
    </source>
</reference>
<evidence type="ECO:0000313" key="2">
    <source>
        <dbReference type="EMBL" id="GGO65252.1"/>
    </source>
</evidence>
<keyword evidence="3" id="KW-1185">Reference proteome</keyword>
<dbReference type="SUPFAM" id="SSF109604">
    <property type="entry name" value="HD-domain/PDEase-like"/>
    <property type="match status" value="1"/>
</dbReference>
<dbReference type="InterPro" id="IPR006674">
    <property type="entry name" value="HD_domain"/>
</dbReference>
<comment type="caution">
    <text evidence="2">The sequence shown here is derived from an EMBL/GenBank/DDBJ whole genome shotgun (WGS) entry which is preliminary data.</text>
</comment>
<dbReference type="Proteomes" id="UP000606935">
    <property type="component" value="Unassembled WGS sequence"/>
</dbReference>
<dbReference type="RefSeq" id="WP_188690247.1">
    <property type="nucleotide sequence ID" value="NZ_BMLS01000001.1"/>
</dbReference>
<reference evidence="2" key="2">
    <citation type="submission" date="2020-09" db="EMBL/GenBank/DDBJ databases">
        <authorList>
            <person name="Sun Q."/>
            <person name="Zhou Y."/>
        </authorList>
    </citation>
    <scope>NUCLEOTIDE SEQUENCE</scope>
    <source>
        <strain evidence="2">CGMCC 1.7086</strain>
    </source>
</reference>
<dbReference type="EMBL" id="BMLS01000001">
    <property type="protein sequence ID" value="GGO65252.1"/>
    <property type="molecule type" value="Genomic_DNA"/>
</dbReference>
<sequence length="206" mass="23057">MNLTVTNAEQAVALIEQLYLHYGQQTYEEKCTQLQHAEQCATLALEQGLGQECAVAAFLHDIGHLIADNLQLPEFNDYGLPNHDELGADYLARWGFSERIVMMIREHVQVKRYLSAIQPGYLTRLSHASLTTLSQQGGPMSAAECEQYGEQPFLADIIQLRNIDDSGKLPEMQCKPLSYWLACMPAYITEPCEENVPLVEPQNTGA</sequence>
<dbReference type="InterPro" id="IPR052567">
    <property type="entry name" value="OP_Dioxygenase"/>
</dbReference>
<dbReference type="AlphaFoldDB" id="A0A917YUP7"/>
<proteinExistence type="predicted"/>
<evidence type="ECO:0000259" key="1">
    <source>
        <dbReference type="Pfam" id="PF01966"/>
    </source>
</evidence>
<dbReference type="PANTHER" id="PTHR40202">
    <property type="match status" value="1"/>
</dbReference>
<dbReference type="Pfam" id="PF01966">
    <property type="entry name" value="HD"/>
    <property type="match status" value="1"/>
</dbReference>